<dbReference type="Pfam" id="PF14100">
    <property type="entry name" value="DUF6807"/>
    <property type="match status" value="1"/>
</dbReference>
<dbReference type="InterPro" id="IPR050463">
    <property type="entry name" value="Gfo/Idh/MocA_oxidrdct_glycsds"/>
</dbReference>
<accession>A0ABS4PRS4</accession>
<feature type="domain" description="GFO/IDH/MocA-like oxidoreductase" evidence="3">
    <location>
        <begin position="138"/>
        <end position="266"/>
    </location>
</feature>
<feature type="domain" description="Gfo/Idh/MocA-like oxidoreductase N-terminal" evidence="2">
    <location>
        <begin position="7"/>
        <end position="127"/>
    </location>
</feature>
<dbReference type="EMBL" id="JAGGMS010000001">
    <property type="protein sequence ID" value="MBP2182119.1"/>
    <property type="molecule type" value="Genomic_DNA"/>
</dbReference>
<dbReference type="InterPro" id="IPR036291">
    <property type="entry name" value="NAD(P)-bd_dom_sf"/>
</dbReference>
<dbReference type="InterPro" id="IPR055170">
    <property type="entry name" value="GFO_IDH_MocA-like_dom"/>
</dbReference>
<organism evidence="4 5">
    <name type="scientific">Amycolatopsis magusensis</name>
    <dbReference type="NCBI Taxonomy" id="882444"/>
    <lineage>
        <taxon>Bacteria</taxon>
        <taxon>Bacillati</taxon>
        <taxon>Actinomycetota</taxon>
        <taxon>Actinomycetes</taxon>
        <taxon>Pseudonocardiales</taxon>
        <taxon>Pseudonocardiaceae</taxon>
        <taxon>Amycolatopsis</taxon>
    </lineage>
</organism>
<reference evidence="4 5" key="1">
    <citation type="submission" date="2021-03" db="EMBL/GenBank/DDBJ databases">
        <title>Sequencing the genomes of 1000 actinobacteria strains.</title>
        <authorList>
            <person name="Klenk H.-P."/>
        </authorList>
    </citation>
    <scope>NUCLEOTIDE SEQUENCE [LARGE SCALE GENOMIC DNA]</scope>
    <source>
        <strain evidence="4 5">DSM 45510</strain>
    </source>
</reference>
<dbReference type="Pfam" id="PF01408">
    <property type="entry name" value="GFO_IDH_MocA"/>
    <property type="match status" value="1"/>
</dbReference>
<evidence type="ECO:0000313" key="5">
    <source>
        <dbReference type="Proteomes" id="UP000741013"/>
    </source>
</evidence>
<comment type="caution">
    <text evidence="4">The sequence shown here is derived from an EMBL/GenBank/DDBJ whole genome shotgun (WGS) entry which is preliminary data.</text>
</comment>
<dbReference type="Pfam" id="PF22725">
    <property type="entry name" value="GFO_IDH_MocA_C3"/>
    <property type="match status" value="1"/>
</dbReference>
<dbReference type="Gene3D" id="3.30.360.10">
    <property type="entry name" value="Dihydrodipicolinate Reductase, domain 2"/>
    <property type="match status" value="1"/>
</dbReference>
<evidence type="ECO:0000256" key="1">
    <source>
        <dbReference type="ARBA" id="ARBA00023002"/>
    </source>
</evidence>
<dbReference type="InterPro" id="IPR029475">
    <property type="entry name" value="DUF6807"/>
</dbReference>
<dbReference type="Proteomes" id="UP000741013">
    <property type="component" value="Unassembled WGS sequence"/>
</dbReference>
<evidence type="ECO:0000259" key="2">
    <source>
        <dbReference type="Pfam" id="PF01408"/>
    </source>
</evidence>
<evidence type="ECO:0000259" key="3">
    <source>
        <dbReference type="Pfam" id="PF22725"/>
    </source>
</evidence>
<evidence type="ECO:0000313" key="4">
    <source>
        <dbReference type="EMBL" id="MBP2182119.1"/>
    </source>
</evidence>
<dbReference type="Gene3D" id="3.40.50.720">
    <property type="entry name" value="NAD(P)-binding Rossmann-like Domain"/>
    <property type="match status" value="1"/>
</dbReference>
<dbReference type="SUPFAM" id="SSF55347">
    <property type="entry name" value="Glyceraldehyde-3-phosphate dehydrogenase-like, C-terminal domain"/>
    <property type="match status" value="1"/>
</dbReference>
<proteinExistence type="predicted"/>
<dbReference type="SUPFAM" id="SSF51735">
    <property type="entry name" value="NAD(P)-binding Rossmann-fold domains"/>
    <property type="match status" value="1"/>
</dbReference>
<protein>
    <submittedName>
        <fullName evidence="4">Dehydrogenase</fullName>
    </submittedName>
</protein>
<keyword evidence="5" id="KW-1185">Reference proteome</keyword>
<dbReference type="PANTHER" id="PTHR43818:SF11">
    <property type="entry name" value="BCDNA.GH03377"/>
    <property type="match status" value="1"/>
</dbReference>
<name>A0ABS4PRS4_9PSEU</name>
<gene>
    <name evidence="4" type="ORF">JOM49_003645</name>
</gene>
<dbReference type="RefSeq" id="WP_209665459.1">
    <property type="nucleotide sequence ID" value="NZ_JAGGMS010000001.1"/>
</dbReference>
<sequence>MSVEPVRVVLAGVHGHGRWHLDNLRRLADRGTVRLAGVCDTKPVDAAQLAGFGRPEQASKLAPLIRRTGAELVILATPIHTHAELGTEALRAGAHLLLEKPPAGSFADYTRLSEVVSSTGLACQVGFQSLGSAALPYLRELLAENGLGPVRGIGVAGAWARPAAYFERAPWAGKRRLNGIAVTDGALTNPFAHAIASALWLAGAEEPESLREIDVELYRVNPIEADDTSCVRLRVADGTVITVAVSMCADRRHEPAVVVHGQHGQAELTYTTDEVCLRRPGAPDQVTRHPRTDLLENLVEHIRDGTELLVPLQRTGAFMRVVDAVRRAAEPRPIAPVHLAGRNGGGRVLADIERLTRRSADNLAMFSELEVPWAPAEQVLRAGDREVAAYRWRPDPGLPATVAPRPHLHTVRTLGGVEVSETGPVDHPHHLGVGVAVSDVDGTNFWGGRTYVRGQGPRWLDDHGSQRHLRFTRRESCGFTELLDWVDRDGQTVARERRTVIARRHQASRLPGCWELDFTFRLDAPGRVPLTIRSSHTKGRAGAGYGGFFWRAPASSIRRRVFTAEGDGEDAVNGAAADWVALSGTSPSGRAWTLIFTQSGPDRDRWFARERDYPGIGPGLAWERPLNTGSVTRRIRTVVADGRLDRRTVAALIRRTSER</sequence>
<dbReference type="InterPro" id="IPR000683">
    <property type="entry name" value="Gfo/Idh/MocA-like_OxRdtase_N"/>
</dbReference>
<dbReference type="PANTHER" id="PTHR43818">
    <property type="entry name" value="BCDNA.GH03377"/>
    <property type="match status" value="1"/>
</dbReference>
<keyword evidence="1" id="KW-0560">Oxidoreductase</keyword>